<evidence type="ECO:0000313" key="1">
    <source>
        <dbReference type="EMBL" id="EKS35360.1"/>
    </source>
</evidence>
<accession>K8P6V2</accession>
<gene>
    <name evidence="1" type="ORF">HMPREF9696_02632</name>
</gene>
<dbReference type="EMBL" id="AGWY01000011">
    <property type="protein sequence ID" value="EKS35360.1"/>
    <property type="molecule type" value="Genomic_DNA"/>
</dbReference>
<dbReference type="AlphaFoldDB" id="K8P6V2"/>
<dbReference type="HOGENOM" id="CLU_182065_0_0_5"/>
<name>K8P6V2_9BRAD</name>
<reference evidence="1 2" key="1">
    <citation type="submission" date="2012-04" db="EMBL/GenBank/DDBJ databases">
        <title>The Genome Sequence of Afipia clevelandensis ATCC 49720.</title>
        <authorList>
            <consortium name="The Broad Institute Genome Sequencing Platform"/>
            <person name="Earl A."/>
            <person name="Ward D."/>
            <person name="Feldgarden M."/>
            <person name="Gevers D."/>
            <person name="Huys G."/>
            <person name="Walker B."/>
            <person name="Young S.K."/>
            <person name="Zeng Q."/>
            <person name="Gargeya S."/>
            <person name="Fitzgerald M."/>
            <person name="Haas B."/>
            <person name="Abouelleil A."/>
            <person name="Alvarado L."/>
            <person name="Arachchi H.M."/>
            <person name="Berlin A."/>
            <person name="Chapman S.B."/>
            <person name="Goldberg J."/>
            <person name="Griggs A."/>
            <person name="Gujja S."/>
            <person name="Hansen M."/>
            <person name="Howarth C."/>
            <person name="Imamovic A."/>
            <person name="Larimer J."/>
            <person name="McCowen C."/>
            <person name="Montmayeur A."/>
            <person name="Murphy C."/>
            <person name="Neiman D."/>
            <person name="Pearson M."/>
            <person name="Priest M."/>
            <person name="Roberts A."/>
            <person name="Saif S."/>
            <person name="Shea T."/>
            <person name="Sisk P."/>
            <person name="Sykes S."/>
            <person name="Wortman J."/>
            <person name="Nusbaum C."/>
            <person name="Birren B."/>
        </authorList>
    </citation>
    <scope>NUCLEOTIDE SEQUENCE [LARGE SCALE GENOMIC DNA]</scope>
    <source>
        <strain evidence="1 2">ATCC 49720</strain>
    </source>
</reference>
<evidence type="ECO:0000313" key="2">
    <source>
        <dbReference type="Proteomes" id="UP000001095"/>
    </source>
</evidence>
<protein>
    <submittedName>
        <fullName evidence="1">Uncharacterized protein</fullName>
    </submittedName>
</protein>
<dbReference type="Proteomes" id="UP000001095">
    <property type="component" value="Unassembled WGS sequence"/>
</dbReference>
<organism evidence="1 2">
    <name type="scientific">Afipia clevelandensis ATCC 49720</name>
    <dbReference type="NCBI Taxonomy" id="883079"/>
    <lineage>
        <taxon>Bacteria</taxon>
        <taxon>Pseudomonadati</taxon>
        <taxon>Pseudomonadota</taxon>
        <taxon>Alphaproteobacteria</taxon>
        <taxon>Hyphomicrobiales</taxon>
        <taxon>Nitrobacteraceae</taxon>
        <taxon>Afipia</taxon>
    </lineage>
</organism>
<proteinExistence type="predicted"/>
<keyword evidence="2" id="KW-1185">Reference proteome</keyword>
<dbReference type="PATRIC" id="fig|883079.3.peg.2689"/>
<sequence length="81" mass="9589">MDDSFLIRCTKCKGSFRDKARRVQNGYSRQCPMCERVLFFEEGTPDKNVQKALVDARHLRKALREHEDAKRPSAPFRFRRS</sequence>
<comment type="caution">
    <text evidence="1">The sequence shown here is derived from an EMBL/GenBank/DDBJ whole genome shotgun (WGS) entry which is preliminary data.</text>
</comment>